<dbReference type="InterPro" id="IPR039708">
    <property type="entry name" value="MT1774/Rv1733c-like"/>
</dbReference>
<keyword evidence="1" id="KW-0812">Transmembrane</keyword>
<keyword evidence="1" id="KW-1133">Transmembrane helix</keyword>
<protein>
    <recommendedName>
        <fullName evidence="4">Transmembrane protein</fullName>
    </recommendedName>
</protein>
<accession>A0A7D6Z9U4</accession>
<gene>
    <name evidence="2" type="ORF">H0264_24815</name>
</gene>
<evidence type="ECO:0000313" key="3">
    <source>
        <dbReference type="Proteomes" id="UP000515512"/>
    </source>
</evidence>
<dbReference type="PANTHER" id="PTHR42305:SF1">
    <property type="entry name" value="MEMBRANE PROTEIN RV1733C-RELATED"/>
    <property type="match status" value="1"/>
</dbReference>
<evidence type="ECO:0000256" key="1">
    <source>
        <dbReference type="SAM" id="Phobius"/>
    </source>
</evidence>
<keyword evidence="3" id="KW-1185">Reference proteome</keyword>
<proteinExistence type="predicted"/>
<organism evidence="2 3">
    <name type="scientific">Nocardia huaxiensis</name>
    <dbReference type="NCBI Taxonomy" id="2755382"/>
    <lineage>
        <taxon>Bacteria</taxon>
        <taxon>Bacillati</taxon>
        <taxon>Actinomycetota</taxon>
        <taxon>Actinomycetes</taxon>
        <taxon>Mycobacteriales</taxon>
        <taxon>Nocardiaceae</taxon>
        <taxon>Nocardia</taxon>
    </lineage>
</organism>
<feature type="transmembrane region" description="Helical" evidence="1">
    <location>
        <begin position="144"/>
        <end position="166"/>
    </location>
</feature>
<evidence type="ECO:0008006" key="4">
    <source>
        <dbReference type="Google" id="ProtNLM"/>
    </source>
</evidence>
<feature type="transmembrane region" description="Helical" evidence="1">
    <location>
        <begin position="32"/>
        <end position="57"/>
    </location>
</feature>
<evidence type="ECO:0000313" key="2">
    <source>
        <dbReference type="EMBL" id="QLY28558.1"/>
    </source>
</evidence>
<sequence length="195" mass="21331">MTRNPHLPLRLWRLGPWNSNPLMRGSDRCQTVIRLLVIALALLAVPLAGAGGTAAYAGSVERIKVDNAGKTAVTATLTAEPEPKGPFARYAPPRYEAPVRWERDGRTETATLVVDHTATAGSEVPLWIDEAGRPTSMPRLPSSAAWDGIGTAAAILMAVWVSAVAIDRSIDYLLTRRRGIRWEAEWRELSRPIET</sequence>
<dbReference type="RefSeq" id="WP_181579764.1">
    <property type="nucleotide sequence ID" value="NZ_CP059399.1"/>
</dbReference>
<dbReference type="AlphaFoldDB" id="A0A7D6Z9U4"/>
<dbReference type="Proteomes" id="UP000515512">
    <property type="component" value="Chromosome"/>
</dbReference>
<keyword evidence="1" id="KW-0472">Membrane</keyword>
<reference evidence="2 3" key="1">
    <citation type="submission" date="2020-07" db="EMBL/GenBank/DDBJ databases">
        <authorList>
            <person name="Zhuang K."/>
            <person name="Ran Y."/>
        </authorList>
    </citation>
    <scope>NUCLEOTIDE SEQUENCE [LARGE SCALE GENOMIC DNA]</scope>
    <source>
        <strain evidence="2 3">WCH-YHL-001</strain>
    </source>
</reference>
<dbReference type="EMBL" id="CP059399">
    <property type="protein sequence ID" value="QLY28558.1"/>
    <property type="molecule type" value="Genomic_DNA"/>
</dbReference>
<dbReference type="PANTHER" id="PTHR42305">
    <property type="entry name" value="MEMBRANE PROTEIN RV1733C-RELATED"/>
    <property type="match status" value="1"/>
</dbReference>
<name>A0A7D6Z9U4_9NOCA</name>
<dbReference type="KEGG" id="nhu:H0264_24815"/>